<keyword evidence="2" id="KW-1185">Reference proteome</keyword>
<dbReference type="Proteomes" id="UP000789901">
    <property type="component" value="Unassembled WGS sequence"/>
</dbReference>
<feature type="non-terminal residue" evidence="1">
    <location>
        <position position="1"/>
    </location>
</feature>
<evidence type="ECO:0000313" key="2">
    <source>
        <dbReference type="Proteomes" id="UP000789901"/>
    </source>
</evidence>
<reference evidence="1 2" key="1">
    <citation type="submission" date="2021-06" db="EMBL/GenBank/DDBJ databases">
        <authorList>
            <person name="Kallberg Y."/>
            <person name="Tangrot J."/>
            <person name="Rosling A."/>
        </authorList>
    </citation>
    <scope>NUCLEOTIDE SEQUENCE [LARGE SCALE GENOMIC DNA]</scope>
    <source>
        <strain evidence="1 2">120-4 pot B 10/14</strain>
    </source>
</reference>
<evidence type="ECO:0000313" key="1">
    <source>
        <dbReference type="EMBL" id="CAG8855504.1"/>
    </source>
</evidence>
<gene>
    <name evidence="1" type="ORF">GMARGA_LOCUS44325</name>
</gene>
<feature type="non-terminal residue" evidence="1">
    <location>
        <position position="41"/>
    </location>
</feature>
<proteinExistence type="predicted"/>
<sequence>TIEEYKKYAINDNALYEFAITDSTLYNKIQSDYADILYNDQ</sequence>
<accession>A0ABN7XN31</accession>
<dbReference type="EMBL" id="CAJVQB010150080">
    <property type="protein sequence ID" value="CAG8855504.1"/>
    <property type="molecule type" value="Genomic_DNA"/>
</dbReference>
<organism evidence="1 2">
    <name type="scientific">Gigaspora margarita</name>
    <dbReference type="NCBI Taxonomy" id="4874"/>
    <lineage>
        <taxon>Eukaryota</taxon>
        <taxon>Fungi</taxon>
        <taxon>Fungi incertae sedis</taxon>
        <taxon>Mucoromycota</taxon>
        <taxon>Glomeromycotina</taxon>
        <taxon>Glomeromycetes</taxon>
        <taxon>Diversisporales</taxon>
        <taxon>Gigasporaceae</taxon>
        <taxon>Gigaspora</taxon>
    </lineage>
</organism>
<name>A0ABN7XN31_GIGMA</name>
<comment type="caution">
    <text evidence="1">The sequence shown here is derived from an EMBL/GenBank/DDBJ whole genome shotgun (WGS) entry which is preliminary data.</text>
</comment>
<protein>
    <submittedName>
        <fullName evidence="1">45178_t:CDS:1</fullName>
    </submittedName>
</protein>